<dbReference type="OrthoDB" id="10350662at2759"/>
<protein>
    <submittedName>
        <fullName evidence="1">Uncharacterized protein</fullName>
    </submittedName>
</protein>
<accession>A0A1E3Q641</accession>
<dbReference type="Proteomes" id="UP000094385">
    <property type="component" value="Unassembled WGS sequence"/>
</dbReference>
<evidence type="ECO:0000313" key="1">
    <source>
        <dbReference type="EMBL" id="ODQ73175.1"/>
    </source>
</evidence>
<reference evidence="1 2" key="1">
    <citation type="journal article" date="2016" name="Proc. Natl. Acad. Sci. U.S.A.">
        <title>Comparative genomics of biotechnologically important yeasts.</title>
        <authorList>
            <person name="Riley R."/>
            <person name="Haridas S."/>
            <person name="Wolfe K.H."/>
            <person name="Lopes M.R."/>
            <person name="Hittinger C.T."/>
            <person name="Goeker M."/>
            <person name="Salamov A.A."/>
            <person name="Wisecaver J.H."/>
            <person name="Long T.M."/>
            <person name="Calvey C.H."/>
            <person name="Aerts A.L."/>
            <person name="Barry K.W."/>
            <person name="Choi C."/>
            <person name="Clum A."/>
            <person name="Coughlan A.Y."/>
            <person name="Deshpande S."/>
            <person name="Douglass A.P."/>
            <person name="Hanson S.J."/>
            <person name="Klenk H.-P."/>
            <person name="LaButti K.M."/>
            <person name="Lapidus A."/>
            <person name="Lindquist E.A."/>
            <person name="Lipzen A.M."/>
            <person name="Meier-Kolthoff J.P."/>
            <person name="Ohm R.A."/>
            <person name="Otillar R.P."/>
            <person name="Pangilinan J.L."/>
            <person name="Peng Y."/>
            <person name="Rokas A."/>
            <person name="Rosa C.A."/>
            <person name="Scheuner C."/>
            <person name="Sibirny A.A."/>
            <person name="Slot J.C."/>
            <person name="Stielow J.B."/>
            <person name="Sun H."/>
            <person name="Kurtzman C.P."/>
            <person name="Blackwell M."/>
            <person name="Grigoriev I.V."/>
            <person name="Jeffries T.W."/>
        </authorList>
    </citation>
    <scope>NUCLEOTIDE SEQUENCE [LARGE SCALE GENOMIC DNA]</scope>
    <source>
        <strain evidence="1 2">NRRL Y-11557</strain>
    </source>
</reference>
<organism evidence="1 2">
    <name type="scientific">Lipomyces starkeyi NRRL Y-11557</name>
    <dbReference type="NCBI Taxonomy" id="675824"/>
    <lineage>
        <taxon>Eukaryota</taxon>
        <taxon>Fungi</taxon>
        <taxon>Dikarya</taxon>
        <taxon>Ascomycota</taxon>
        <taxon>Saccharomycotina</taxon>
        <taxon>Lipomycetes</taxon>
        <taxon>Lipomycetales</taxon>
        <taxon>Lipomycetaceae</taxon>
        <taxon>Lipomyces</taxon>
    </lineage>
</organism>
<keyword evidence="2" id="KW-1185">Reference proteome</keyword>
<evidence type="ECO:0000313" key="2">
    <source>
        <dbReference type="Proteomes" id="UP000094385"/>
    </source>
</evidence>
<dbReference type="EMBL" id="KV454294">
    <property type="protein sequence ID" value="ODQ73175.1"/>
    <property type="molecule type" value="Genomic_DNA"/>
</dbReference>
<gene>
    <name evidence="1" type="ORF">LIPSTDRAFT_104795</name>
</gene>
<dbReference type="AlphaFoldDB" id="A0A1E3Q641"/>
<sequence length="418" mass="48841">MRLQAVMDYYNRMNDFEGQHFESIVEWYLNNESSKDAFCYQYHSWSLAVARRLFSTGSYMACIRFCQQRLEQSPKDLFSPRLTPAYWTSREQICSSVRDSRIPDYFKMFYMIYHFYSHAKLKYFAISSSEAAHTVILLHSIIKRVENDDNYIVDFTEIKREAILFRLQYHLKNLTDFLRCSILKWDKQRNFSIGILARYEISTAGGITFDYIYEAAHAMYHAITNRVYTADLLDEFVHAVVSTSVTTNVVQPGDSAYHHNMTFPVCWNVTRIQESMGTNVVVTFWRARLWLMCAAAYVHERRYECAIFKLGAAQNNLETIWNTLETDPQCDNVPNKRAYHQADSSMYKSGTTQCVISHGVFEELDLILTTVDLRRQNILGETVDNEYIHSLIVKTQSIMQKCQLQFRRRLACAGGARN</sequence>
<proteinExistence type="predicted"/>
<name>A0A1E3Q641_LIPST</name>